<proteinExistence type="predicted"/>
<organism evidence="7 8">
    <name type="scientific">Pseudoneurospora amorphoporcata</name>
    <dbReference type="NCBI Taxonomy" id="241081"/>
    <lineage>
        <taxon>Eukaryota</taxon>
        <taxon>Fungi</taxon>
        <taxon>Dikarya</taxon>
        <taxon>Ascomycota</taxon>
        <taxon>Pezizomycotina</taxon>
        <taxon>Sordariomycetes</taxon>
        <taxon>Sordariomycetidae</taxon>
        <taxon>Sordariales</taxon>
        <taxon>Sordariaceae</taxon>
        <taxon>Pseudoneurospora</taxon>
    </lineage>
</organism>
<dbReference type="SUPFAM" id="SSF50978">
    <property type="entry name" value="WD40 repeat-like"/>
    <property type="match status" value="1"/>
</dbReference>
<reference evidence="7" key="1">
    <citation type="journal article" date="2023" name="Mol. Phylogenet. Evol.">
        <title>Genome-scale phylogeny and comparative genomics of the fungal order Sordariales.</title>
        <authorList>
            <person name="Hensen N."/>
            <person name="Bonometti L."/>
            <person name="Westerberg I."/>
            <person name="Brannstrom I.O."/>
            <person name="Guillou S."/>
            <person name="Cros-Aarteil S."/>
            <person name="Calhoun S."/>
            <person name="Haridas S."/>
            <person name="Kuo A."/>
            <person name="Mondo S."/>
            <person name="Pangilinan J."/>
            <person name="Riley R."/>
            <person name="LaButti K."/>
            <person name="Andreopoulos B."/>
            <person name="Lipzen A."/>
            <person name="Chen C."/>
            <person name="Yan M."/>
            <person name="Daum C."/>
            <person name="Ng V."/>
            <person name="Clum A."/>
            <person name="Steindorff A."/>
            <person name="Ohm R.A."/>
            <person name="Martin F."/>
            <person name="Silar P."/>
            <person name="Natvig D.O."/>
            <person name="Lalanne C."/>
            <person name="Gautier V."/>
            <person name="Ament-Velasquez S.L."/>
            <person name="Kruys A."/>
            <person name="Hutchinson M.I."/>
            <person name="Powell A.J."/>
            <person name="Barry K."/>
            <person name="Miller A.N."/>
            <person name="Grigoriev I.V."/>
            <person name="Debuchy R."/>
            <person name="Gladieux P."/>
            <person name="Hiltunen Thoren M."/>
            <person name="Johannesson H."/>
        </authorList>
    </citation>
    <scope>NUCLEOTIDE SEQUENCE</scope>
    <source>
        <strain evidence="7">CBS 626.80</strain>
    </source>
</reference>
<dbReference type="InterPro" id="IPR036322">
    <property type="entry name" value="WD40_repeat_dom_sf"/>
</dbReference>
<feature type="repeat" description="WD" evidence="5">
    <location>
        <begin position="284"/>
        <end position="325"/>
    </location>
</feature>
<feature type="compositionally biased region" description="Basic residues" evidence="6">
    <location>
        <begin position="208"/>
        <end position="223"/>
    </location>
</feature>
<sequence>MSSFFTAPAGEKKRKRASANEAPHKRVATGKSTAKPSSAKAPVAKSRPAVPKKAVERDESISGSDIDSDDGDHHIEREDGSEGEEESDHEGETAAEKRLRLAQRYLDKARQEVELEEDEYAFDAEQIDRDLLAERLQEDVAEAKGKVYRQLASKLDFDGAAHTQFRWNSGTVTSVSVCAPYAYTTTKDGYLTKWKLQDLPKNQWPQTTKKKPKKPPAPPKKKPERVCFNRANPTKAKDKTYQGHTNAAILTVKASSDGKFVVTGGADKRMVVHDAETLKPIRAFTQHRDAVTSLAFRRGTNQIFSASKDRTVKVWSLDELAYVETLFGHQDEIPDIDALAGERCVSVGARDRTARYWKVPEESQLVFRGGVSEKKSYKNRDQQVDHDGTMDQVAMIDDELFVTGDSAGTLALWGTSRKKALFTQPCAHGIDPPLKPSEVSADANADESVVPTPQPRAITALRTIPYSDVILSGSWDGFVRVWRLSEDKKKILPVGVLGSSTALQQLDQAEAQKQKEEVKQKAKEEKKKEENESGATASSGEEGQADDEASVDGSQDNKKKKQESGLIRGIINDIAIFERGDRGRDGICIVVATGKEMRLGRWKVMKDGRNGATIFEVPKVARRAGAKGEDSEDEEEA</sequence>
<feature type="region of interest" description="Disordered" evidence="6">
    <location>
        <begin position="201"/>
        <end position="225"/>
    </location>
</feature>
<dbReference type="PANTHER" id="PTHR19865:SF0">
    <property type="entry name" value="U3 SMALL NUCLEOLAR RNA-INTERACTING PROTEIN 2"/>
    <property type="match status" value="1"/>
</dbReference>
<dbReference type="SMART" id="SM00320">
    <property type="entry name" value="WD40"/>
    <property type="match status" value="6"/>
</dbReference>
<gene>
    <name evidence="7" type="ORF">QBC32DRAFT_333731</name>
</gene>
<accession>A0AAN6P489</accession>
<dbReference type="PROSITE" id="PS50082">
    <property type="entry name" value="WD_REPEATS_2"/>
    <property type="match status" value="2"/>
</dbReference>
<evidence type="ECO:0000313" key="7">
    <source>
        <dbReference type="EMBL" id="KAK3955362.1"/>
    </source>
</evidence>
<dbReference type="Pfam" id="PF00400">
    <property type="entry name" value="WD40"/>
    <property type="match status" value="3"/>
</dbReference>
<dbReference type="InterPro" id="IPR001680">
    <property type="entry name" value="WD40_rpt"/>
</dbReference>
<feature type="compositionally biased region" description="Basic and acidic residues" evidence="6">
    <location>
        <begin position="71"/>
        <end position="80"/>
    </location>
</feature>
<evidence type="ECO:0000256" key="5">
    <source>
        <dbReference type="PROSITE-ProRule" id="PRU00221"/>
    </source>
</evidence>
<name>A0AAN6P489_9PEZI</name>
<dbReference type="EMBL" id="MU859077">
    <property type="protein sequence ID" value="KAK3955362.1"/>
    <property type="molecule type" value="Genomic_DNA"/>
</dbReference>
<keyword evidence="4" id="KW-0539">Nucleus</keyword>
<dbReference type="GO" id="GO:0032040">
    <property type="term" value="C:small-subunit processome"/>
    <property type="evidence" value="ECO:0007669"/>
    <property type="project" value="TreeGrafter"/>
</dbReference>
<keyword evidence="8" id="KW-1185">Reference proteome</keyword>
<evidence type="ECO:0000256" key="6">
    <source>
        <dbReference type="SAM" id="MobiDB-lite"/>
    </source>
</evidence>
<feature type="compositionally biased region" description="Basic and acidic residues" evidence="6">
    <location>
        <begin position="514"/>
        <end position="531"/>
    </location>
</feature>
<protein>
    <submittedName>
        <fullName evidence="7">WD40-repeat-containing domain protein</fullName>
    </submittedName>
</protein>
<reference evidence="7" key="2">
    <citation type="submission" date="2023-06" db="EMBL/GenBank/DDBJ databases">
        <authorList>
            <consortium name="Lawrence Berkeley National Laboratory"/>
            <person name="Mondo S.J."/>
            <person name="Hensen N."/>
            <person name="Bonometti L."/>
            <person name="Westerberg I."/>
            <person name="Brannstrom I.O."/>
            <person name="Guillou S."/>
            <person name="Cros-Aarteil S."/>
            <person name="Calhoun S."/>
            <person name="Haridas S."/>
            <person name="Kuo A."/>
            <person name="Pangilinan J."/>
            <person name="Riley R."/>
            <person name="Labutti K."/>
            <person name="Andreopoulos B."/>
            <person name="Lipzen A."/>
            <person name="Chen C."/>
            <person name="Yanf M."/>
            <person name="Daum C."/>
            <person name="Ng V."/>
            <person name="Clum A."/>
            <person name="Steindorff A."/>
            <person name="Ohm R."/>
            <person name="Martin F."/>
            <person name="Silar P."/>
            <person name="Natvig D."/>
            <person name="Lalanne C."/>
            <person name="Gautier V."/>
            <person name="Ament-Velasquez S.L."/>
            <person name="Kruys A."/>
            <person name="Hutchinson M.I."/>
            <person name="Powell A.J."/>
            <person name="Barry K."/>
            <person name="Miller A.N."/>
            <person name="Grigoriev I.V."/>
            <person name="Debuchy R."/>
            <person name="Gladieux P."/>
            <person name="Thoren M.H."/>
            <person name="Johannesson H."/>
        </authorList>
    </citation>
    <scope>NUCLEOTIDE SEQUENCE</scope>
    <source>
        <strain evidence="7">CBS 626.80</strain>
    </source>
</reference>
<feature type="repeat" description="WD" evidence="5">
    <location>
        <begin position="451"/>
        <end position="492"/>
    </location>
</feature>
<evidence type="ECO:0000256" key="3">
    <source>
        <dbReference type="ARBA" id="ARBA00022737"/>
    </source>
</evidence>
<feature type="region of interest" description="Disordered" evidence="6">
    <location>
        <begin position="1"/>
        <end position="98"/>
    </location>
</feature>
<dbReference type="InterPro" id="IPR039241">
    <property type="entry name" value="Rrp9-like"/>
</dbReference>
<feature type="compositionally biased region" description="Low complexity" evidence="6">
    <location>
        <begin position="31"/>
        <end position="52"/>
    </location>
</feature>
<dbReference type="InterPro" id="IPR015943">
    <property type="entry name" value="WD40/YVTN_repeat-like_dom_sf"/>
</dbReference>
<keyword evidence="2 5" id="KW-0853">WD repeat</keyword>
<dbReference type="GO" id="GO:0034511">
    <property type="term" value="F:U3 snoRNA binding"/>
    <property type="evidence" value="ECO:0007669"/>
    <property type="project" value="InterPro"/>
</dbReference>
<dbReference type="AlphaFoldDB" id="A0AAN6P489"/>
<evidence type="ECO:0000256" key="1">
    <source>
        <dbReference type="ARBA" id="ARBA00004123"/>
    </source>
</evidence>
<comment type="subcellular location">
    <subcellularLocation>
        <location evidence="1">Nucleus</location>
    </subcellularLocation>
</comment>
<dbReference type="Gene3D" id="2.130.10.10">
    <property type="entry name" value="YVTN repeat-like/Quinoprotein amine dehydrogenase"/>
    <property type="match status" value="1"/>
</dbReference>
<dbReference type="Proteomes" id="UP001303222">
    <property type="component" value="Unassembled WGS sequence"/>
</dbReference>
<comment type="caution">
    <text evidence="7">The sequence shown here is derived from an EMBL/GenBank/DDBJ whole genome shotgun (WGS) entry which is preliminary data.</text>
</comment>
<feature type="region of interest" description="Disordered" evidence="6">
    <location>
        <begin position="514"/>
        <end position="563"/>
    </location>
</feature>
<dbReference type="PANTHER" id="PTHR19865">
    <property type="entry name" value="U3 SMALL NUCLEOLAR RNA INTERACTING PROTEIN 2"/>
    <property type="match status" value="1"/>
</dbReference>
<dbReference type="PROSITE" id="PS50294">
    <property type="entry name" value="WD_REPEATS_REGION"/>
    <property type="match status" value="1"/>
</dbReference>
<evidence type="ECO:0000313" key="8">
    <source>
        <dbReference type="Proteomes" id="UP001303222"/>
    </source>
</evidence>
<evidence type="ECO:0000256" key="4">
    <source>
        <dbReference type="ARBA" id="ARBA00023242"/>
    </source>
</evidence>
<evidence type="ECO:0000256" key="2">
    <source>
        <dbReference type="ARBA" id="ARBA00022574"/>
    </source>
</evidence>
<keyword evidence="3" id="KW-0677">Repeat</keyword>